<dbReference type="Proteomes" id="UP000837857">
    <property type="component" value="Chromosome 2"/>
</dbReference>
<name>A0ABN8IAX8_9NEOP</name>
<keyword evidence="2" id="KW-1185">Reference proteome</keyword>
<reference evidence="1" key="1">
    <citation type="submission" date="2022-03" db="EMBL/GenBank/DDBJ databases">
        <authorList>
            <person name="Martin H S."/>
        </authorList>
    </citation>
    <scope>NUCLEOTIDE SEQUENCE</scope>
</reference>
<dbReference type="EMBL" id="OW152814">
    <property type="protein sequence ID" value="CAH2050206.1"/>
    <property type="molecule type" value="Genomic_DNA"/>
</dbReference>
<evidence type="ECO:0000313" key="1">
    <source>
        <dbReference type="EMBL" id="CAH2050206.1"/>
    </source>
</evidence>
<gene>
    <name evidence="1" type="ORF">IPOD504_LOCUS7303</name>
</gene>
<evidence type="ECO:0000313" key="2">
    <source>
        <dbReference type="Proteomes" id="UP000837857"/>
    </source>
</evidence>
<sequence>MVSGRLQFVYQLPVIRRWGSGVVGGVGGKAGCWWLAAPTFTSRHSARSLASSRRVPNDVFNSRFALFTTYLCIYLLPIAPKWTVKISIK</sequence>
<accession>A0ABN8IAX8</accession>
<organism evidence="1 2">
    <name type="scientific">Iphiclides podalirius</name>
    <name type="common">scarce swallowtail</name>
    <dbReference type="NCBI Taxonomy" id="110791"/>
    <lineage>
        <taxon>Eukaryota</taxon>
        <taxon>Metazoa</taxon>
        <taxon>Ecdysozoa</taxon>
        <taxon>Arthropoda</taxon>
        <taxon>Hexapoda</taxon>
        <taxon>Insecta</taxon>
        <taxon>Pterygota</taxon>
        <taxon>Neoptera</taxon>
        <taxon>Endopterygota</taxon>
        <taxon>Lepidoptera</taxon>
        <taxon>Glossata</taxon>
        <taxon>Ditrysia</taxon>
        <taxon>Papilionoidea</taxon>
        <taxon>Papilionidae</taxon>
        <taxon>Papilioninae</taxon>
        <taxon>Iphiclides</taxon>
    </lineage>
</organism>
<proteinExistence type="predicted"/>
<feature type="non-terminal residue" evidence="1">
    <location>
        <position position="1"/>
    </location>
</feature>
<protein>
    <submittedName>
        <fullName evidence="1">Uncharacterized protein</fullName>
    </submittedName>
</protein>